<dbReference type="EMBL" id="BARV01005508">
    <property type="protein sequence ID" value="GAI15688.1"/>
    <property type="molecule type" value="Genomic_DNA"/>
</dbReference>
<dbReference type="Gene3D" id="3.30.470.20">
    <property type="entry name" value="ATP-grasp fold, B domain"/>
    <property type="match status" value="1"/>
</dbReference>
<name>X1L9D8_9ZZZZ</name>
<dbReference type="InterPro" id="IPR002192">
    <property type="entry name" value="PPDK_AMP/ATP-bd"/>
</dbReference>
<keyword evidence="8" id="KW-0460">Magnesium</keyword>
<evidence type="ECO:0000256" key="6">
    <source>
        <dbReference type="ARBA" id="ARBA00022777"/>
    </source>
</evidence>
<feature type="domain" description="Pyruvate phosphate dikinase AMP/ATP-binding" evidence="9">
    <location>
        <begin position="2"/>
        <end position="81"/>
    </location>
</feature>
<comment type="caution">
    <text evidence="10">The sequence shown here is derived from an EMBL/GenBank/DDBJ whole genome shotgun (WGS) entry which is preliminary data.</text>
</comment>
<dbReference type="Pfam" id="PF01326">
    <property type="entry name" value="PPDK_N"/>
    <property type="match status" value="1"/>
</dbReference>
<evidence type="ECO:0000256" key="4">
    <source>
        <dbReference type="ARBA" id="ARBA00022723"/>
    </source>
</evidence>
<evidence type="ECO:0000256" key="8">
    <source>
        <dbReference type="ARBA" id="ARBA00022842"/>
    </source>
</evidence>
<dbReference type="GO" id="GO:0046872">
    <property type="term" value="F:metal ion binding"/>
    <property type="evidence" value="ECO:0007669"/>
    <property type="project" value="UniProtKB-KW"/>
</dbReference>
<evidence type="ECO:0000256" key="2">
    <source>
        <dbReference type="ARBA" id="ARBA00007837"/>
    </source>
</evidence>
<keyword evidence="5" id="KW-0547">Nucleotide-binding</keyword>
<comment type="similarity">
    <text evidence="2">Belongs to the PEP-utilizing enzyme family.</text>
</comment>
<evidence type="ECO:0000256" key="3">
    <source>
        <dbReference type="ARBA" id="ARBA00022679"/>
    </source>
</evidence>
<keyword evidence="3" id="KW-0808">Transferase</keyword>
<evidence type="ECO:0000256" key="5">
    <source>
        <dbReference type="ARBA" id="ARBA00022741"/>
    </source>
</evidence>
<evidence type="ECO:0000256" key="7">
    <source>
        <dbReference type="ARBA" id="ARBA00022840"/>
    </source>
</evidence>
<organism evidence="10">
    <name type="scientific">marine sediment metagenome</name>
    <dbReference type="NCBI Taxonomy" id="412755"/>
    <lineage>
        <taxon>unclassified sequences</taxon>
        <taxon>metagenomes</taxon>
        <taxon>ecological metagenomes</taxon>
    </lineage>
</organism>
<keyword evidence="7" id="KW-0067">ATP-binding</keyword>
<reference evidence="10" key="1">
    <citation type="journal article" date="2014" name="Front. Microbiol.">
        <title>High frequency of phylogenetically diverse reductive dehalogenase-homologous genes in deep subseafloor sedimentary metagenomes.</title>
        <authorList>
            <person name="Kawai M."/>
            <person name="Futagami T."/>
            <person name="Toyoda A."/>
            <person name="Takaki Y."/>
            <person name="Nishi S."/>
            <person name="Hori S."/>
            <person name="Arai W."/>
            <person name="Tsubouchi T."/>
            <person name="Morono Y."/>
            <person name="Uchiyama I."/>
            <person name="Ito T."/>
            <person name="Fujiyama A."/>
            <person name="Inagaki F."/>
            <person name="Takami H."/>
        </authorList>
    </citation>
    <scope>NUCLEOTIDE SEQUENCE</scope>
    <source>
        <strain evidence="10">Expedition CK06-06</strain>
    </source>
</reference>
<keyword evidence="4" id="KW-0479">Metal-binding</keyword>
<dbReference type="AlphaFoldDB" id="X1L9D8"/>
<feature type="non-terminal residue" evidence="10">
    <location>
        <position position="1"/>
    </location>
</feature>
<proteinExistence type="inferred from homology"/>
<dbReference type="SUPFAM" id="SSF56059">
    <property type="entry name" value="Glutathione synthetase ATP-binding domain-like"/>
    <property type="match status" value="1"/>
</dbReference>
<dbReference type="GO" id="GO:0008986">
    <property type="term" value="F:pyruvate, water dikinase activity"/>
    <property type="evidence" value="ECO:0007669"/>
    <property type="project" value="InterPro"/>
</dbReference>
<evidence type="ECO:0000313" key="10">
    <source>
        <dbReference type="EMBL" id="GAI15688.1"/>
    </source>
</evidence>
<dbReference type="InterPro" id="IPR006319">
    <property type="entry name" value="PEP_synth"/>
</dbReference>
<protein>
    <recommendedName>
        <fullName evidence="9">Pyruvate phosphate dikinase AMP/ATP-binding domain-containing protein</fullName>
    </recommendedName>
</protein>
<comment type="cofactor">
    <cofactor evidence="1">
        <name>Mg(2+)</name>
        <dbReference type="ChEBI" id="CHEBI:18420"/>
    </cofactor>
</comment>
<dbReference type="PANTHER" id="PTHR43030:SF1">
    <property type="entry name" value="PHOSPHOENOLPYRUVATE SYNTHASE"/>
    <property type="match status" value="1"/>
</dbReference>
<sequence length="118" mass="13803">KEMAVSPAKQLKFSLTDKEILTLSRWAILIEELYSKKFKKWMPQDIEWAKDGKTGELFIVQSRPETVHASKTAKTLEKSFRIQEIRPYKILPKVQKAIQEKVEEKVNLFGSKNCRYST</sequence>
<evidence type="ECO:0000256" key="1">
    <source>
        <dbReference type="ARBA" id="ARBA00001946"/>
    </source>
</evidence>
<dbReference type="PANTHER" id="PTHR43030">
    <property type="entry name" value="PHOSPHOENOLPYRUVATE SYNTHASE"/>
    <property type="match status" value="1"/>
</dbReference>
<accession>X1L9D8</accession>
<keyword evidence="6" id="KW-0418">Kinase</keyword>
<dbReference type="GO" id="GO:0005524">
    <property type="term" value="F:ATP binding"/>
    <property type="evidence" value="ECO:0007669"/>
    <property type="project" value="UniProtKB-KW"/>
</dbReference>
<gene>
    <name evidence="10" type="ORF">S06H3_11394</name>
</gene>
<evidence type="ECO:0000259" key="9">
    <source>
        <dbReference type="Pfam" id="PF01326"/>
    </source>
</evidence>